<sequence length="145" mass="15534">MYRAVSAIALLVVCEAIRDQSIAVKGRFLCGTAPAANVRVKLIDIDTGPDPDDLLSQGYTDAKGDFALSGGTAETTQIDPVLKVYHDCNDVTQVGGVPKPGSRKVTFVLPSKYITNGKIPKTTIDIGIINLELEFQNEGRELIVS</sequence>
<accession>A0A016WAH5</accession>
<reference evidence="6" key="1">
    <citation type="journal article" date="2015" name="Nat. Genet.">
        <title>The genome and transcriptome of the zoonotic hookworm Ancylostoma ceylanicum identify infection-specific gene families.</title>
        <authorList>
            <person name="Schwarz E.M."/>
            <person name="Hu Y."/>
            <person name="Antoshechkin I."/>
            <person name="Miller M.M."/>
            <person name="Sternberg P.W."/>
            <person name="Aroian R.V."/>
        </authorList>
    </citation>
    <scope>NUCLEOTIDE SEQUENCE</scope>
    <source>
        <strain evidence="6">HY135</strain>
    </source>
</reference>
<organism evidence="5 6">
    <name type="scientific">Ancylostoma ceylanicum</name>
    <dbReference type="NCBI Taxonomy" id="53326"/>
    <lineage>
        <taxon>Eukaryota</taxon>
        <taxon>Metazoa</taxon>
        <taxon>Ecdysozoa</taxon>
        <taxon>Nematoda</taxon>
        <taxon>Chromadorea</taxon>
        <taxon>Rhabditida</taxon>
        <taxon>Rhabditina</taxon>
        <taxon>Rhabditomorpha</taxon>
        <taxon>Strongyloidea</taxon>
        <taxon>Ancylostomatidae</taxon>
        <taxon>Ancylostomatinae</taxon>
        <taxon>Ancylostoma</taxon>
    </lineage>
</organism>
<proteinExistence type="inferred from homology"/>
<dbReference type="PANTHER" id="PTHR21700:SF118">
    <property type="entry name" value="TRANSTHYRETIN-LIKE FAMILY PROTEIN"/>
    <property type="match status" value="1"/>
</dbReference>
<evidence type="ECO:0000256" key="2">
    <source>
        <dbReference type="ARBA" id="ARBA00010112"/>
    </source>
</evidence>
<comment type="subcellular location">
    <subcellularLocation>
        <location evidence="1">Secreted</location>
    </subcellularLocation>
</comment>
<dbReference type="PANTHER" id="PTHR21700">
    <property type="entry name" value="TRANSTHYRETIN-LIKE FAMILY PROTEIN-RELATED"/>
    <property type="match status" value="1"/>
</dbReference>
<protein>
    <submittedName>
        <fullName evidence="5">Uncharacterized protein</fullName>
    </submittedName>
</protein>
<dbReference type="Gene3D" id="2.60.40.3330">
    <property type="match status" value="1"/>
</dbReference>
<gene>
    <name evidence="5" type="primary">Acey_s0912.g3008</name>
    <name evidence="5" type="ORF">Y032_0912g3008</name>
</gene>
<dbReference type="STRING" id="53326.A0A016WAH5"/>
<evidence type="ECO:0000256" key="4">
    <source>
        <dbReference type="ARBA" id="ARBA00022729"/>
    </source>
</evidence>
<comment type="similarity">
    <text evidence="2">Belongs to the nematode transthyretin-like family.</text>
</comment>
<evidence type="ECO:0000256" key="1">
    <source>
        <dbReference type="ARBA" id="ARBA00004613"/>
    </source>
</evidence>
<comment type="caution">
    <text evidence="5">The sequence shown here is derived from an EMBL/GenBank/DDBJ whole genome shotgun (WGS) entry which is preliminary data.</text>
</comment>
<dbReference type="OrthoDB" id="5777086at2759"/>
<dbReference type="GO" id="GO:0009986">
    <property type="term" value="C:cell surface"/>
    <property type="evidence" value="ECO:0007669"/>
    <property type="project" value="InterPro"/>
</dbReference>
<evidence type="ECO:0000313" key="6">
    <source>
        <dbReference type="Proteomes" id="UP000024635"/>
    </source>
</evidence>
<keyword evidence="6" id="KW-1185">Reference proteome</keyword>
<dbReference type="Pfam" id="PF01060">
    <property type="entry name" value="TTR-52"/>
    <property type="match status" value="1"/>
</dbReference>
<dbReference type="InterPro" id="IPR038479">
    <property type="entry name" value="Transthyretin-like_sf"/>
</dbReference>
<dbReference type="GO" id="GO:0005576">
    <property type="term" value="C:extracellular region"/>
    <property type="evidence" value="ECO:0007669"/>
    <property type="project" value="UniProtKB-SubCell"/>
</dbReference>
<keyword evidence="4" id="KW-0732">Signal</keyword>
<evidence type="ECO:0000313" key="5">
    <source>
        <dbReference type="EMBL" id="EYC36287.1"/>
    </source>
</evidence>
<evidence type="ECO:0000256" key="3">
    <source>
        <dbReference type="ARBA" id="ARBA00022525"/>
    </source>
</evidence>
<dbReference type="InterPro" id="IPR001534">
    <property type="entry name" value="Transthyretin-like"/>
</dbReference>
<name>A0A016WAH5_9BILA</name>
<keyword evidence="3" id="KW-0964">Secreted</keyword>
<dbReference type="Proteomes" id="UP000024635">
    <property type="component" value="Unassembled WGS sequence"/>
</dbReference>
<dbReference type="EMBL" id="JARK01000512">
    <property type="protein sequence ID" value="EYC36287.1"/>
    <property type="molecule type" value="Genomic_DNA"/>
</dbReference>
<dbReference type="AlphaFoldDB" id="A0A016WAH5"/>